<dbReference type="GO" id="GO:0004066">
    <property type="term" value="F:asparagine synthase (glutamine-hydrolyzing) activity"/>
    <property type="evidence" value="ECO:0007669"/>
    <property type="project" value="UniProtKB-EC"/>
</dbReference>
<dbReference type="Gene3D" id="3.40.50.620">
    <property type="entry name" value="HUPs"/>
    <property type="match status" value="1"/>
</dbReference>
<reference evidence="12" key="1">
    <citation type="submission" date="2016-04" db="EMBL/GenBank/DDBJ databases">
        <authorList>
            <person name="Evans L.H."/>
            <person name="Alamgir A."/>
            <person name="Owens N."/>
            <person name="Weber N.D."/>
            <person name="Virtaneva K."/>
            <person name="Barbian K."/>
            <person name="Babar A."/>
            <person name="Rosenke K."/>
        </authorList>
    </citation>
    <scope>NUCLEOTIDE SEQUENCE</scope>
    <source>
        <strain evidence="12">86</strain>
    </source>
</reference>
<dbReference type="InterPro" id="IPR017932">
    <property type="entry name" value="GATase_2_dom"/>
</dbReference>
<dbReference type="InterPro" id="IPR006426">
    <property type="entry name" value="Asn_synth_AEB"/>
</dbReference>
<dbReference type="InterPro" id="IPR033738">
    <property type="entry name" value="AsnB_N"/>
</dbReference>
<dbReference type="PIRSF" id="PIRSF001589">
    <property type="entry name" value="Asn_synthetase_glu-h"/>
    <property type="match status" value="1"/>
</dbReference>
<evidence type="ECO:0000256" key="1">
    <source>
        <dbReference type="ARBA" id="ARBA00005187"/>
    </source>
</evidence>
<dbReference type="GO" id="GO:0005524">
    <property type="term" value="F:ATP binding"/>
    <property type="evidence" value="ECO:0007669"/>
    <property type="project" value="UniProtKB-KW"/>
</dbReference>
<comment type="similarity">
    <text evidence="2">Belongs to the asparagine synthetase family.</text>
</comment>
<evidence type="ECO:0000256" key="2">
    <source>
        <dbReference type="ARBA" id="ARBA00005752"/>
    </source>
</evidence>
<keyword evidence="6 8" id="KW-0315">Glutamine amidotransferase</keyword>
<evidence type="ECO:0000259" key="11">
    <source>
        <dbReference type="PROSITE" id="PS51278"/>
    </source>
</evidence>
<organism evidence="12">
    <name type="scientific">uncultured delta proteobacterium</name>
    <dbReference type="NCBI Taxonomy" id="34034"/>
    <lineage>
        <taxon>Bacteria</taxon>
        <taxon>Deltaproteobacteria</taxon>
        <taxon>environmental samples</taxon>
    </lineage>
</organism>
<feature type="binding site" evidence="9">
    <location>
        <position position="305"/>
    </location>
    <ligand>
        <name>ATP</name>
        <dbReference type="ChEBI" id="CHEBI:30616"/>
    </ligand>
</feature>
<comment type="pathway">
    <text evidence="1">Amino-acid biosynthesis; L-asparagine biosynthesis; L-asparagine from L-aspartate (L-Gln route): step 1/1.</text>
</comment>
<dbReference type="AlphaFoldDB" id="A0A212KH38"/>
<feature type="binding site" evidence="9">
    <location>
        <position position="114"/>
    </location>
    <ligand>
        <name>L-glutamine</name>
        <dbReference type="ChEBI" id="CHEBI:58359"/>
    </ligand>
</feature>
<evidence type="ECO:0000256" key="9">
    <source>
        <dbReference type="PIRSR" id="PIRSR001589-2"/>
    </source>
</evidence>
<evidence type="ECO:0000256" key="6">
    <source>
        <dbReference type="ARBA" id="ARBA00022962"/>
    </source>
</evidence>
<dbReference type="CDD" id="cd01991">
    <property type="entry name" value="Asn_synthase_B_C"/>
    <property type="match status" value="1"/>
</dbReference>
<dbReference type="EC" id="6.3.5.4" evidence="3"/>
<protein>
    <recommendedName>
        <fullName evidence="3">asparagine synthase (glutamine-hydrolyzing)</fullName>
        <ecNumber evidence="3">6.3.5.4</ecNumber>
    </recommendedName>
</protein>
<keyword evidence="8" id="KW-0028">Amino-acid biosynthesis</keyword>
<gene>
    <name evidence="12" type="ORF">KL86DPRO_70073</name>
</gene>
<dbReference type="InterPro" id="IPR051786">
    <property type="entry name" value="ASN_synthetase/amidase"/>
</dbReference>
<dbReference type="Gene3D" id="3.60.20.10">
    <property type="entry name" value="Glutamine Phosphoribosylpyrophosphate, subunit 1, domain 1"/>
    <property type="match status" value="1"/>
</dbReference>
<dbReference type="PANTHER" id="PTHR43284:SF1">
    <property type="entry name" value="ASPARAGINE SYNTHETASE"/>
    <property type="match status" value="1"/>
</dbReference>
<dbReference type="GO" id="GO:0005829">
    <property type="term" value="C:cytosol"/>
    <property type="evidence" value="ECO:0007669"/>
    <property type="project" value="TreeGrafter"/>
</dbReference>
<feature type="active site" description="For GATase activity" evidence="8">
    <location>
        <position position="15"/>
    </location>
</feature>
<sequence length="629" mass="71911">MRRPVGRSLGGGVMCGIAGWYGWDMEEVERLPRLCAMCDTIRHRGPDDDGFFTTSKVALGMRRLAIVDIEGGRQPMRSEDGSVTLVFNGEIYNHRELRRELEQQGVRFKTAHSDTEVLLAMYLRHGLDLLPRLNGMFGIAVWDARERALHLMRDRLGVKPLYYYHDGKRLLFASEIKAVLAANAFTPEVNPKAVWDYLTFRYVPAPETIWQNVYKLPPGHSLTIREGEAEPEVVRWWDIPYRFPSREIRLEDADAEFDALLNDAVDLRMVADVPVGILLSGGLDSSTVAALAARHATRPIKTFSVAFEDAPGIDERPFAREVAAHLHTEHAEVVIGKKDFQSFLEDFVYYTDEPLADLASVPLWHVCRLAHEEVKVVLSGEGSDEILGGYDFELYARDWLEKEKPRSGMRGLWDRLYGRDPVDMRTWNAPFTMTNYLSSETKRSLMRQGPYPDSLQPLRERLAALGRQDPLHQTLYCFSQDWLTEDLLMKADRMSMAVSLELRTPFLDYRLVEWAAAIPAAYKAGPDQDGVWKSKLILRRIAEKLLPQSILARPKQGFPVPVYEWLSGNMADFVRDMLGSRQTRVTTWLQETGIRKTVSTGVAPDAHILDKHRLWNLLILECWARRWQA</sequence>
<dbReference type="PANTHER" id="PTHR43284">
    <property type="entry name" value="ASPARAGINE SYNTHETASE (GLUTAMINE-HYDROLYZING)"/>
    <property type="match status" value="1"/>
</dbReference>
<dbReference type="Pfam" id="PF13537">
    <property type="entry name" value="GATase_7"/>
    <property type="match status" value="1"/>
</dbReference>
<evidence type="ECO:0000256" key="7">
    <source>
        <dbReference type="ARBA" id="ARBA00048741"/>
    </source>
</evidence>
<keyword evidence="12" id="KW-0436">Ligase</keyword>
<dbReference type="Pfam" id="PF00733">
    <property type="entry name" value="Asn_synthase"/>
    <property type="match status" value="1"/>
</dbReference>
<evidence type="ECO:0000256" key="8">
    <source>
        <dbReference type="PIRSR" id="PIRSR001589-1"/>
    </source>
</evidence>
<dbReference type="InterPro" id="IPR001962">
    <property type="entry name" value="Asn_synthase"/>
</dbReference>
<evidence type="ECO:0000256" key="10">
    <source>
        <dbReference type="PIRSR" id="PIRSR001589-3"/>
    </source>
</evidence>
<feature type="binding site" evidence="9">
    <location>
        <begin position="379"/>
        <end position="380"/>
    </location>
    <ligand>
        <name>ATP</name>
        <dbReference type="ChEBI" id="CHEBI:30616"/>
    </ligand>
</feature>
<dbReference type="InterPro" id="IPR014729">
    <property type="entry name" value="Rossmann-like_a/b/a_fold"/>
</dbReference>
<dbReference type="GO" id="GO:0006529">
    <property type="term" value="P:asparagine biosynthetic process"/>
    <property type="evidence" value="ECO:0007669"/>
    <property type="project" value="UniProtKB-KW"/>
</dbReference>
<keyword evidence="5 9" id="KW-0067">ATP-binding</keyword>
<evidence type="ECO:0000256" key="4">
    <source>
        <dbReference type="ARBA" id="ARBA00022741"/>
    </source>
</evidence>
<keyword evidence="4 9" id="KW-0547">Nucleotide-binding</keyword>
<feature type="site" description="Important for beta-aspartyl-AMP intermediate formation" evidence="10">
    <location>
        <position position="381"/>
    </location>
</feature>
<feature type="domain" description="Glutamine amidotransferase type-2" evidence="11">
    <location>
        <begin position="15"/>
        <end position="227"/>
    </location>
</feature>
<name>A0A212KH38_9DELT</name>
<dbReference type="SUPFAM" id="SSF56235">
    <property type="entry name" value="N-terminal nucleophile aminohydrolases (Ntn hydrolases)"/>
    <property type="match status" value="1"/>
</dbReference>
<evidence type="ECO:0000256" key="5">
    <source>
        <dbReference type="ARBA" id="ARBA00022840"/>
    </source>
</evidence>
<evidence type="ECO:0000256" key="3">
    <source>
        <dbReference type="ARBA" id="ARBA00012737"/>
    </source>
</evidence>
<dbReference type="SUPFAM" id="SSF52402">
    <property type="entry name" value="Adenine nucleotide alpha hydrolases-like"/>
    <property type="match status" value="1"/>
</dbReference>
<proteinExistence type="inferred from homology"/>
<dbReference type="NCBIfam" id="TIGR01536">
    <property type="entry name" value="asn_synth_AEB"/>
    <property type="match status" value="1"/>
</dbReference>
<dbReference type="EMBL" id="FLUQ01000007">
    <property type="protein sequence ID" value="SBW10875.1"/>
    <property type="molecule type" value="Genomic_DNA"/>
</dbReference>
<feature type="binding site" evidence="9">
    <location>
        <position position="278"/>
    </location>
    <ligand>
        <name>ATP</name>
        <dbReference type="ChEBI" id="CHEBI:30616"/>
    </ligand>
</feature>
<dbReference type="CDD" id="cd00712">
    <property type="entry name" value="AsnB"/>
    <property type="match status" value="1"/>
</dbReference>
<keyword evidence="8" id="KW-0061">Asparagine biosynthesis</keyword>
<accession>A0A212KH38</accession>
<dbReference type="InterPro" id="IPR029055">
    <property type="entry name" value="Ntn_hydrolases_N"/>
</dbReference>
<evidence type="ECO:0000313" key="12">
    <source>
        <dbReference type="EMBL" id="SBW10875.1"/>
    </source>
</evidence>
<dbReference type="PROSITE" id="PS51278">
    <property type="entry name" value="GATASE_TYPE_2"/>
    <property type="match status" value="1"/>
</dbReference>
<comment type="catalytic activity">
    <reaction evidence="7">
        <text>L-aspartate + L-glutamine + ATP + H2O = L-asparagine + L-glutamate + AMP + diphosphate + H(+)</text>
        <dbReference type="Rhea" id="RHEA:12228"/>
        <dbReference type="ChEBI" id="CHEBI:15377"/>
        <dbReference type="ChEBI" id="CHEBI:15378"/>
        <dbReference type="ChEBI" id="CHEBI:29985"/>
        <dbReference type="ChEBI" id="CHEBI:29991"/>
        <dbReference type="ChEBI" id="CHEBI:30616"/>
        <dbReference type="ChEBI" id="CHEBI:33019"/>
        <dbReference type="ChEBI" id="CHEBI:58048"/>
        <dbReference type="ChEBI" id="CHEBI:58359"/>
        <dbReference type="ChEBI" id="CHEBI:456215"/>
        <dbReference type="EC" id="6.3.5.4"/>
    </reaction>
</comment>